<keyword evidence="4" id="KW-1185">Reference proteome</keyword>
<dbReference type="AlphaFoldDB" id="A0A2T5JDW7"/>
<sequence length="100" mass="11858">MITNIHQYNVYIVTNKAHTVFYVGVTSDLFTRILQHKNKAYPGFTAKYECHKLVYFEDFQWIDQAIAREKQLKGGSRQNKIDLIVNSNPDWKDLSKDWFD</sequence>
<dbReference type="Pfam" id="PF01541">
    <property type="entry name" value="GIY-YIG"/>
    <property type="match status" value="1"/>
</dbReference>
<evidence type="ECO:0000313" key="3">
    <source>
        <dbReference type="EMBL" id="PTQ99954.1"/>
    </source>
</evidence>
<dbReference type="RefSeq" id="WP_107827857.1">
    <property type="nucleotide sequence ID" value="NZ_CP160205.1"/>
</dbReference>
<dbReference type="InterPro" id="IPR035901">
    <property type="entry name" value="GIY-YIG_endonuc_sf"/>
</dbReference>
<dbReference type="GO" id="GO:0004519">
    <property type="term" value="F:endonuclease activity"/>
    <property type="evidence" value="ECO:0007669"/>
    <property type="project" value="UniProtKB-KW"/>
</dbReference>
<dbReference type="PROSITE" id="PS50164">
    <property type="entry name" value="GIY_YIG"/>
    <property type="match status" value="1"/>
</dbReference>
<dbReference type="PANTHER" id="PTHR34477:SF5">
    <property type="entry name" value="BSL5627 PROTEIN"/>
    <property type="match status" value="1"/>
</dbReference>
<dbReference type="Gene3D" id="3.40.1440.10">
    <property type="entry name" value="GIY-YIG endonuclease"/>
    <property type="match status" value="1"/>
</dbReference>
<comment type="similarity">
    <text evidence="1">Belongs to the UPF0213 family.</text>
</comment>
<evidence type="ECO:0000313" key="4">
    <source>
        <dbReference type="Proteomes" id="UP000244168"/>
    </source>
</evidence>
<gene>
    <name evidence="3" type="ORF">C8P68_102785</name>
</gene>
<keyword evidence="3" id="KW-0255">Endonuclease</keyword>
<keyword evidence="3" id="KW-0378">Hydrolase</keyword>
<dbReference type="OrthoDB" id="1495241at2"/>
<dbReference type="Proteomes" id="UP000244168">
    <property type="component" value="Unassembled WGS sequence"/>
</dbReference>
<dbReference type="CDD" id="cd10448">
    <property type="entry name" value="GIY-YIG_unchar_3"/>
    <property type="match status" value="1"/>
</dbReference>
<name>A0A2T5JDW7_9SPHI</name>
<proteinExistence type="inferred from homology"/>
<organism evidence="3 4">
    <name type="scientific">Mucilaginibacter yixingensis</name>
    <dbReference type="NCBI Taxonomy" id="1295612"/>
    <lineage>
        <taxon>Bacteria</taxon>
        <taxon>Pseudomonadati</taxon>
        <taxon>Bacteroidota</taxon>
        <taxon>Sphingobacteriia</taxon>
        <taxon>Sphingobacteriales</taxon>
        <taxon>Sphingobacteriaceae</taxon>
        <taxon>Mucilaginibacter</taxon>
    </lineage>
</organism>
<dbReference type="PANTHER" id="PTHR34477">
    <property type="entry name" value="UPF0213 PROTEIN YHBQ"/>
    <property type="match status" value="1"/>
</dbReference>
<keyword evidence="3" id="KW-0540">Nuclease</keyword>
<dbReference type="EMBL" id="QAOQ01000002">
    <property type="protein sequence ID" value="PTQ99954.1"/>
    <property type="molecule type" value="Genomic_DNA"/>
</dbReference>
<protein>
    <submittedName>
        <fullName evidence="3">Putative endonuclease</fullName>
    </submittedName>
</protein>
<evidence type="ECO:0000256" key="1">
    <source>
        <dbReference type="ARBA" id="ARBA00007435"/>
    </source>
</evidence>
<dbReference type="InterPro" id="IPR050190">
    <property type="entry name" value="UPF0213_domain"/>
</dbReference>
<evidence type="ECO:0000259" key="2">
    <source>
        <dbReference type="PROSITE" id="PS50164"/>
    </source>
</evidence>
<accession>A0A2T5JDW7</accession>
<dbReference type="InterPro" id="IPR000305">
    <property type="entry name" value="GIY-YIG_endonuc"/>
</dbReference>
<reference evidence="3 4" key="1">
    <citation type="submission" date="2018-04" db="EMBL/GenBank/DDBJ databases">
        <title>Genomic Encyclopedia of Archaeal and Bacterial Type Strains, Phase II (KMG-II): from individual species to whole genera.</title>
        <authorList>
            <person name="Goeker M."/>
        </authorList>
    </citation>
    <scope>NUCLEOTIDE SEQUENCE [LARGE SCALE GENOMIC DNA]</scope>
    <source>
        <strain evidence="3 4">DSM 26809</strain>
    </source>
</reference>
<feature type="domain" description="GIY-YIG" evidence="2">
    <location>
        <begin position="6"/>
        <end position="83"/>
    </location>
</feature>
<comment type="caution">
    <text evidence="3">The sequence shown here is derived from an EMBL/GenBank/DDBJ whole genome shotgun (WGS) entry which is preliminary data.</text>
</comment>
<dbReference type="SUPFAM" id="SSF82771">
    <property type="entry name" value="GIY-YIG endonuclease"/>
    <property type="match status" value="1"/>
</dbReference>